<sequence>MSPRSHKSSRQPGQRILTSSQTQVKGIKMKLSHKQHHQARSLNNGYPLQLNVISMQRSMMFFTSPQKTQTNSHRLVIYKLAETDVKDRIQRCLLKSL</sequence>
<protein>
    <submittedName>
        <fullName evidence="2">Uncharacterized protein</fullName>
    </submittedName>
</protein>
<dbReference type="EMBL" id="PDUG01000004">
    <property type="protein sequence ID" value="PIC32598.1"/>
    <property type="molecule type" value="Genomic_DNA"/>
</dbReference>
<feature type="compositionally biased region" description="Polar residues" evidence="1">
    <location>
        <begin position="10"/>
        <end position="24"/>
    </location>
</feature>
<gene>
    <name evidence="2" type="primary">Cnig_chr_IV.g12866</name>
    <name evidence="2" type="ORF">B9Z55_012866</name>
</gene>
<evidence type="ECO:0000313" key="2">
    <source>
        <dbReference type="EMBL" id="PIC32598.1"/>
    </source>
</evidence>
<reference evidence="3" key="1">
    <citation type="submission" date="2017-10" db="EMBL/GenBank/DDBJ databases">
        <title>Rapid genome shrinkage in a self-fertile nematode reveals novel sperm competition proteins.</title>
        <authorList>
            <person name="Yin D."/>
            <person name="Schwarz E.M."/>
            <person name="Thomas C.G."/>
            <person name="Felde R.L."/>
            <person name="Korf I.F."/>
            <person name="Cutter A.D."/>
            <person name="Schartner C.M."/>
            <person name="Ralston E.J."/>
            <person name="Meyer B.J."/>
            <person name="Haag E.S."/>
        </authorList>
    </citation>
    <scope>NUCLEOTIDE SEQUENCE [LARGE SCALE GENOMIC DNA]</scope>
    <source>
        <strain evidence="3">JU1422</strain>
    </source>
</reference>
<dbReference type="AlphaFoldDB" id="A0A2G5TZB7"/>
<name>A0A2G5TZB7_9PELO</name>
<organism evidence="2 3">
    <name type="scientific">Caenorhabditis nigoni</name>
    <dbReference type="NCBI Taxonomy" id="1611254"/>
    <lineage>
        <taxon>Eukaryota</taxon>
        <taxon>Metazoa</taxon>
        <taxon>Ecdysozoa</taxon>
        <taxon>Nematoda</taxon>
        <taxon>Chromadorea</taxon>
        <taxon>Rhabditida</taxon>
        <taxon>Rhabditina</taxon>
        <taxon>Rhabditomorpha</taxon>
        <taxon>Rhabditoidea</taxon>
        <taxon>Rhabditidae</taxon>
        <taxon>Peloderinae</taxon>
        <taxon>Caenorhabditis</taxon>
    </lineage>
</organism>
<dbReference type="Proteomes" id="UP000230233">
    <property type="component" value="Chromosome IV"/>
</dbReference>
<proteinExistence type="predicted"/>
<keyword evidence="3" id="KW-1185">Reference proteome</keyword>
<accession>A0A2G5TZB7</accession>
<feature type="region of interest" description="Disordered" evidence="1">
    <location>
        <begin position="1"/>
        <end position="25"/>
    </location>
</feature>
<evidence type="ECO:0000256" key="1">
    <source>
        <dbReference type="SAM" id="MobiDB-lite"/>
    </source>
</evidence>
<evidence type="ECO:0000313" key="3">
    <source>
        <dbReference type="Proteomes" id="UP000230233"/>
    </source>
</evidence>
<comment type="caution">
    <text evidence="2">The sequence shown here is derived from an EMBL/GenBank/DDBJ whole genome shotgun (WGS) entry which is preliminary data.</text>
</comment>